<comment type="caution">
    <text evidence="1">The sequence shown here is derived from an EMBL/GenBank/DDBJ whole genome shotgun (WGS) entry which is preliminary data.</text>
</comment>
<dbReference type="AlphaFoldDB" id="A0A0F9VUV0"/>
<reference evidence="1" key="1">
    <citation type="journal article" date="2015" name="Nature">
        <title>Complex archaea that bridge the gap between prokaryotes and eukaryotes.</title>
        <authorList>
            <person name="Spang A."/>
            <person name="Saw J.H."/>
            <person name="Jorgensen S.L."/>
            <person name="Zaremba-Niedzwiedzka K."/>
            <person name="Martijn J."/>
            <person name="Lind A.E."/>
            <person name="van Eijk R."/>
            <person name="Schleper C."/>
            <person name="Guy L."/>
            <person name="Ettema T.J."/>
        </authorList>
    </citation>
    <scope>NUCLEOTIDE SEQUENCE</scope>
</reference>
<gene>
    <name evidence="1" type="ORF">LCGC14_0362290</name>
</gene>
<accession>A0A0F9VUV0</accession>
<name>A0A0F9VUV0_9ZZZZ</name>
<evidence type="ECO:0000313" key="1">
    <source>
        <dbReference type="EMBL" id="KKN77251.1"/>
    </source>
</evidence>
<dbReference type="EMBL" id="LAZR01000282">
    <property type="protein sequence ID" value="KKN77251.1"/>
    <property type="molecule type" value="Genomic_DNA"/>
</dbReference>
<sequence length="92" mass="10649">MSRTPANPNHKSPFVIEGYKDLGWQNGWTPIWDDTRETSKLVGYEGQDEFNACKKAEHKKRDVDNSSHLFRGTDNIVICDECKHFSHYDCSD</sequence>
<organism evidence="1">
    <name type="scientific">marine sediment metagenome</name>
    <dbReference type="NCBI Taxonomy" id="412755"/>
    <lineage>
        <taxon>unclassified sequences</taxon>
        <taxon>metagenomes</taxon>
        <taxon>ecological metagenomes</taxon>
    </lineage>
</organism>
<proteinExistence type="predicted"/>
<protein>
    <submittedName>
        <fullName evidence="1">Uncharacterized protein</fullName>
    </submittedName>
</protein>